<name>A0A6G1KNG6_9PLEO</name>
<proteinExistence type="inferred from homology"/>
<keyword evidence="9 10" id="KW-0472">Membrane</keyword>
<keyword evidence="14" id="KW-1185">Reference proteome</keyword>
<comment type="function">
    <text evidence="10">Component of the ERMES/MDM complex, which serves as a molecular tether to connect the endoplasmic reticulum (ER) and mitochondria. Components of this complex are involved in the control of mitochondrial shape and protein biogenesis, and function in nonvesicular lipid trafficking between the ER and mitochondria. MDM34 is required for the interaction of the ER-resident membrane protein MMM1 and the outer mitochondrial membrane-resident beta-barrel protein MDM10.</text>
</comment>
<dbReference type="PANTHER" id="PTHR28185:SF1">
    <property type="entry name" value="MITOCHONDRIAL DISTRIBUTION AND MORPHOLOGY PROTEIN 34"/>
    <property type="match status" value="1"/>
</dbReference>
<keyword evidence="3 10" id="KW-1134">Transmembrane beta strand</keyword>
<dbReference type="OrthoDB" id="17927at2759"/>
<organism evidence="13 14">
    <name type="scientific">Pleomassaria siparia CBS 279.74</name>
    <dbReference type="NCBI Taxonomy" id="1314801"/>
    <lineage>
        <taxon>Eukaryota</taxon>
        <taxon>Fungi</taxon>
        <taxon>Dikarya</taxon>
        <taxon>Ascomycota</taxon>
        <taxon>Pezizomycotina</taxon>
        <taxon>Dothideomycetes</taxon>
        <taxon>Pleosporomycetidae</taxon>
        <taxon>Pleosporales</taxon>
        <taxon>Pleomassariaceae</taxon>
        <taxon>Pleomassaria</taxon>
    </lineage>
</organism>
<feature type="domain" description="SMP-LTD" evidence="12">
    <location>
        <begin position="1"/>
        <end position="192"/>
    </location>
</feature>
<dbReference type="InterPro" id="IPR027536">
    <property type="entry name" value="MDM34"/>
</dbReference>
<evidence type="ECO:0000256" key="5">
    <source>
        <dbReference type="ARBA" id="ARBA00022787"/>
    </source>
</evidence>
<dbReference type="Proteomes" id="UP000799428">
    <property type="component" value="Unassembled WGS sequence"/>
</dbReference>
<dbReference type="GO" id="GO:0007005">
    <property type="term" value="P:mitochondrion organization"/>
    <property type="evidence" value="ECO:0007669"/>
    <property type="project" value="InterPro"/>
</dbReference>
<comment type="domain">
    <text evidence="10">Lacks alpha-helical transmembrane segments, suggesting that it resides in the membrane via beta-sheet conformations similar to those predicted for other outer membrane proteins and porin.</text>
</comment>
<comment type="subunit">
    <text evidence="10">Component of the ER-mitochondria encounter structure (ERMES) or MDM complex, composed of MMM1, MDM10, MDM12 and MDM34.</text>
</comment>
<keyword evidence="8 10" id="KW-0496">Mitochondrion</keyword>
<evidence type="ECO:0000256" key="6">
    <source>
        <dbReference type="ARBA" id="ARBA00023055"/>
    </source>
</evidence>
<dbReference type="CDD" id="cd21673">
    <property type="entry name" value="SMP_Mdm34"/>
    <property type="match status" value="1"/>
</dbReference>
<dbReference type="GO" id="GO:0015914">
    <property type="term" value="P:phospholipid transport"/>
    <property type="evidence" value="ECO:0007669"/>
    <property type="project" value="TreeGrafter"/>
</dbReference>
<evidence type="ECO:0000256" key="3">
    <source>
        <dbReference type="ARBA" id="ARBA00022452"/>
    </source>
</evidence>
<dbReference type="Pfam" id="PF26545">
    <property type="entry name" value="Mdm34_N"/>
    <property type="match status" value="1"/>
</dbReference>
<evidence type="ECO:0000256" key="10">
    <source>
        <dbReference type="HAMAP-Rule" id="MF_03105"/>
    </source>
</evidence>
<evidence type="ECO:0000256" key="8">
    <source>
        <dbReference type="ARBA" id="ARBA00023128"/>
    </source>
</evidence>
<evidence type="ECO:0000313" key="14">
    <source>
        <dbReference type="Proteomes" id="UP000799428"/>
    </source>
</evidence>
<dbReference type="GO" id="GO:0008289">
    <property type="term" value="F:lipid binding"/>
    <property type="evidence" value="ECO:0007669"/>
    <property type="project" value="UniProtKB-KW"/>
</dbReference>
<dbReference type="HAMAP" id="MF_03105">
    <property type="entry name" value="Mdm34"/>
    <property type="match status" value="1"/>
</dbReference>
<dbReference type="GO" id="GO:1990456">
    <property type="term" value="P:mitochondrion-endoplasmic reticulum membrane tethering"/>
    <property type="evidence" value="ECO:0007669"/>
    <property type="project" value="TreeGrafter"/>
</dbReference>
<evidence type="ECO:0000256" key="2">
    <source>
        <dbReference type="ARBA" id="ARBA00022448"/>
    </source>
</evidence>
<evidence type="ECO:0000256" key="4">
    <source>
        <dbReference type="ARBA" id="ARBA00022692"/>
    </source>
</evidence>
<gene>
    <name evidence="10" type="primary">MDM34</name>
    <name evidence="13" type="ORF">K504DRAFT_365760</name>
</gene>
<dbReference type="PROSITE" id="PS51847">
    <property type="entry name" value="SMP"/>
    <property type="match status" value="1"/>
</dbReference>
<keyword evidence="2" id="KW-0813">Transport</keyword>
<dbReference type="GO" id="GO:0032865">
    <property type="term" value="C:ERMES complex"/>
    <property type="evidence" value="ECO:0007669"/>
    <property type="project" value="UniProtKB-UniRule"/>
</dbReference>
<keyword evidence="4 10" id="KW-0812">Transmembrane</keyword>
<protein>
    <recommendedName>
        <fullName evidence="10">Mitochondrial distribution and morphology protein 34</fullName>
    </recommendedName>
</protein>
<dbReference type="EMBL" id="MU005764">
    <property type="protein sequence ID" value="KAF2714350.1"/>
    <property type="molecule type" value="Genomic_DNA"/>
</dbReference>
<dbReference type="InterPro" id="IPR058825">
    <property type="entry name" value="MDM34_N"/>
</dbReference>
<evidence type="ECO:0000256" key="7">
    <source>
        <dbReference type="ARBA" id="ARBA00023121"/>
    </source>
</evidence>
<accession>A0A6G1KNG6</accession>
<evidence type="ECO:0000256" key="1">
    <source>
        <dbReference type="ARBA" id="ARBA00004370"/>
    </source>
</evidence>
<feature type="region of interest" description="Disordered" evidence="11">
    <location>
        <begin position="542"/>
        <end position="561"/>
    </location>
</feature>
<comment type="similarity">
    <text evidence="10">Belongs to the MDM34 family.</text>
</comment>
<evidence type="ECO:0000256" key="9">
    <source>
        <dbReference type="ARBA" id="ARBA00023136"/>
    </source>
</evidence>
<sequence>MAFNFNWSPLMADTSRARDMLTTALNKSPKPPIIVDDIIVTELNLGSTPPELEILEVGDLAEDRFRGIFKMSYTGDAFLTLKTKVQANPLNTYLSTKPDFASPQPLAAAASLTIPLQITLSDIRLSGFVILVFSKQKGLTLVFRNDPLESLKVSSTFDSIPFVRDYLQKEIEGQLRVLFMEDLPAIIHRLSLRLWSSEYEEETEERLDPPKDTTVPIDPLATPPQDAVDEFGNPLDSSQISALSLDDGVHASFSQKNIKRLAALSESQHTLSLFTPEMREVVYRAWAGQSDRPESGVNTPSLTRSSLSRIHSTFGSTKSAGSSVNSEHSAGNETTNSRPSLSSNNSAFAGLSLGAGRSRASQMRNRKKRVVDLRRTGDGAESSNTSTGAANTPMTSTNVSETASVIPEEYEEEPVTPPRSPLKAGRSEQSVTTNGLLPAAPLLESPPKFSKSKSKAKGEPPSTPIREPEKYDRSRPPLSNNRLRSARQSTSPLLRSLSLDQISTRNPSSKKSSKSKEQPESSGGILEQAWMLKMAQEIAKKVHEDKEREAAEMDAPPAYVA</sequence>
<feature type="compositionally biased region" description="Polar residues" evidence="11">
    <location>
        <begin position="312"/>
        <end position="347"/>
    </location>
</feature>
<dbReference type="AlphaFoldDB" id="A0A6G1KNG6"/>
<feature type="region of interest" description="Disordered" evidence="11">
    <location>
        <begin position="312"/>
        <end position="528"/>
    </location>
</feature>
<feature type="compositionally biased region" description="Basic and acidic residues" evidence="11">
    <location>
        <begin position="542"/>
        <end position="551"/>
    </location>
</feature>
<evidence type="ECO:0000259" key="12">
    <source>
        <dbReference type="PROSITE" id="PS51847"/>
    </source>
</evidence>
<feature type="compositionally biased region" description="Low complexity" evidence="11">
    <location>
        <begin position="436"/>
        <end position="449"/>
    </location>
</feature>
<keyword evidence="7" id="KW-0446">Lipid-binding</keyword>
<feature type="compositionally biased region" description="Polar residues" evidence="11">
    <location>
        <begin position="477"/>
        <end position="506"/>
    </location>
</feature>
<evidence type="ECO:0000256" key="11">
    <source>
        <dbReference type="SAM" id="MobiDB-lite"/>
    </source>
</evidence>
<keyword evidence="6" id="KW-0445">Lipid transport</keyword>
<comment type="subcellular location">
    <subcellularLocation>
        <location evidence="1">Membrane</location>
    </subcellularLocation>
    <subcellularLocation>
        <location evidence="10">Mitochondrion outer membrane</location>
        <topology evidence="10">Multi-pass membrane protein</topology>
    </subcellularLocation>
    <text evidence="10">The ERMES/MDM complex localizes to a few discrete foci (around 10 per single cell), that represent mitochondria-endoplasmic reticulum junctions. These foci are often found next to mtDNA nucleoids.</text>
</comment>
<reference evidence="13" key="1">
    <citation type="journal article" date="2020" name="Stud. Mycol.">
        <title>101 Dothideomycetes genomes: a test case for predicting lifestyles and emergence of pathogens.</title>
        <authorList>
            <person name="Haridas S."/>
            <person name="Albert R."/>
            <person name="Binder M."/>
            <person name="Bloem J."/>
            <person name="Labutti K."/>
            <person name="Salamov A."/>
            <person name="Andreopoulos B."/>
            <person name="Baker S."/>
            <person name="Barry K."/>
            <person name="Bills G."/>
            <person name="Bluhm B."/>
            <person name="Cannon C."/>
            <person name="Castanera R."/>
            <person name="Culley D."/>
            <person name="Daum C."/>
            <person name="Ezra D."/>
            <person name="Gonzalez J."/>
            <person name="Henrissat B."/>
            <person name="Kuo A."/>
            <person name="Liang C."/>
            <person name="Lipzen A."/>
            <person name="Lutzoni F."/>
            <person name="Magnuson J."/>
            <person name="Mondo S."/>
            <person name="Nolan M."/>
            <person name="Ohm R."/>
            <person name="Pangilinan J."/>
            <person name="Park H.-J."/>
            <person name="Ramirez L."/>
            <person name="Alfaro M."/>
            <person name="Sun H."/>
            <person name="Tritt A."/>
            <person name="Yoshinaga Y."/>
            <person name="Zwiers L.-H."/>
            <person name="Turgeon B."/>
            <person name="Goodwin S."/>
            <person name="Spatafora J."/>
            <person name="Crous P."/>
            <person name="Grigoriev I."/>
        </authorList>
    </citation>
    <scope>NUCLEOTIDE SEQUENCE</scope>
    <source>
        <strain evidence="13">CBS 279.74</strain>
    </source>
</reference>
<feature type="compositionally biased region" description="Basic and acidic residues" evidence="11">
    <location>
        <begin position="466"/>
        <end position="475"/>
    </location>
</feature>
<keyword evidence="5 10" id="KW-1000">Mitochondrion outer membrane</keyword>
<dbReference type="PANTHER" id="PTHR28185">
    <property type="entry name" value="MITOCHONDRIAL DISTRIBUTION AND MORPHOLOGY PROTEIN 34"/>
    <property type="match status" value="1"/>
</dbReference>
<dbReference type="InterPro" id="IPR031468">
    <property type="entry name" value="SMP_LBD"/>
</dbReference>
<feature type="compositionally biased region" description="Polar residues" evidence="11">
    <location>
        <begin position="381"/>
        <end position="403"/>
    </location>
</feature>
<evidence type="ECO:0000313" key="13">
    <source>
        <dbReference type="EMBL" id="KAF2714350.1"/>
    </source>
</evidence>